<dbReference type="Proteomes" id="UP001174936">
    <property type="component" value="Unassembled WGS sequence"/>
</dbReference>
<feature type="compositionally biased region" description="Polar residues" evidence="1">
    <location>
        <begin position="1"/>
        <end position="16"/>
    </location>
</feature>
<evidence type="ECO:0000313" key="3">
    <source>
        <dbReference type="Proteomes" id="UP001174936"/>
    </source>
</evidence>
<accession>A0AA40CR76</accession>
<organism evidence="2 3">
    <name type="scientific">Cercophora newfieldiana</name>
    <dbReference type="NCBI Taxonomy" id="92897"/>
    <lineage>
        <taxon>Eukaryota</taxon>
        <taxon>Fungi</taxon>
        <taxon>Dikarya</taxon>
        <taxon>Ascomycota</taxon>
        <taxon>Pezizomycotina</taxon>
        <taxon>Sordariomycetes</taxon>
        <taxon>Sordariomycetidae</taxon>
        <taxon>Sordariales</taxon>
        <taxon>Lasiosphaeriaceae</taxon>
        <taxon>Cercophora</taxon>
    </lineage>
</organism>
<dbReference type="EMBL" id="JAULSV010000003">
    <property type="protein sequence ID" value="KAK0648215.1"/>
    <property type="molecule type" value="Genomic_DNA"/>
</dbReference>
<keyword evidence="3" id="KW-1185">Reference proteome</keyword>
<feature type="region of interest" description="Disordered" evidence="1">
    <location>
        <begin position="1"/>
        <end position="24"/>
    </location>
</feature>
<evidence type="ECO:0000256" key="1">
    <source>
        <dbReference type="SAM" id="MobiDB-lite"/>
    </source>
</evidence>
<name>A0AA40CR76_9PEZI</name>
<protein>
    <submittedName>
        <fullName evidence="2">Uncharacterized protein</fullName>
    </submittedName>
</protein>
<evidence type="ECO:0000313" key="2">
    <source>
        <dbReference type="EMBL" id="KAK0648215.1"/>
    </source>
</evidence>
<reference evidence="2" key="1">
    <citation type="submission" date="2023-06" db="EMBL/GenBank/DDBJ databases">
        <title>Genome-scale phylogeny and comparative genomics of the fungal order Sordariales.</title>
        <authorList>
            <consortium name="Lawrence Berkeley National Laboratory"/>
            <person name="Hensen N."/>
            <person name="Bonometti L."/>
            <person name="Westerberg I."/>
            <person name="Brannstrom I.O."/>
            <person name="Guillou S."/>
            <person name="Cros-Aarteil S."/>
            <person name="Calhoun S."/>
            <person name="Haridas S."/>
            <person name="Kuo A."/>
            <person name="Mondo S."/>
            <person name="Pangilinan J."/>
            <person name="Riley R."/>
            <person name="Labutti K."/>
            <person name="Andreopoulos B."/>
            <person name="Lipzen A."/>
            <person name="Chen C."/>
            <person name="Yanf M."/>
            <person name="Daum C."/>
            <person name="Ng V."/>
            <person name="Clum A."/>
            <person name="Steindorff A."/>
            <person name="Ohm R."/>
            <person name="Martin F."/>
            <person name="Silar P."/>
            <person name="Natvig D."/>
            <person name="Lalanne C."/>
            <person name="Gautier V."/>
            <person name="Ament-Velasquez S.L."/>
            <person name="Kruys A."/>
            <person name="Hutchinson M.I."/>
            <person name="Powell A.J."/>
            <person name="Barry K."/>
            <person name="Miller A.N."/>
            <person name="Grigoriev I.V."/>
            <person name="Debuchy R."/>
            <person name="Gladieux P."/>
            <person name="Thoren M.H."/>
            <person name="Johannesson H."/>
        </authorList>
    </citation>
    <scope>NUCLEOTIDE SEQUENCE</scope>
    <source>
        <strain evidence="2">SMH2532-1</strain>
    </source>
</reference>
<comment type="caution">
    <text evidence="2">The sequence shown here is derived from an EMBL/GenBank/DDBJ whole genome shotgun (WGS) entry which is preliminary data.</text>
</comment>
<gene>
    <name evidence="2" type="ORF">B0T16DRAFT_407875</name>
</gene>
<proteinExistence type="predicted"/>
<dbReference type="AlphaFoldDB" id="A0AA40CR76"/>
<sequence>MAEVAQSTIDSATALLSPNPRKPGNLEPTLGLRFTMWDGFHVQTGLASDGGGATGNNPMCNRNWRWCRSAVLGLRLDSIMYKGRIAAGIWELLK</sequence>